<name>A0AAV4SMA2_9ARAC</name>
<organism evidence="1 2">
    <name type="scientific">Caerostris darwini</name>
    <dbReference type="NCBI Taxonomy" id="1538125"/>
    <lineage>
        <taxon>Eukaryota</taxon>
        <taxon>Metazoa</taxon>
        <taxon>Ecdysozoa</taxon>
        <taxon>Arthropoda</taxon>
        <taxon>Chelicerata</taxon>
        <taxon>Arachnida</taxon>
        <taxon>Araneae</taxon>
        <taxon>Araneomorphae</taxon>
        <taxon>Entelegynae</taxon>
        <taxon>Araneoidea</taxon>
        <taxon>Araneidae</taxon>
        <taxon>Caerostris</taxon>
    </lineage>
</organism>
<protein>
    <submittedName>
        <fullName evidence="1">Uncharacterized protein</fullName>
    </submittedName>
</protein>
<comment type="caution">
    <text evidence="1">The sequence shown here is derived from an EMBL/GenBank/DDBJ whole genome shotgun (WGS) entry which is preliminary data.</text>
</comment>
<reference evidence="1 2" key="1">
    <citation type="submission" date="2021-06" db="EMBL/GenBank/DDBJ databases">
        <title>Caerostris darwini draft genome.</title>
        <authorList>
            <person name="Kono N."/>
            <person name="Arakawa K."/>
        </authorList>
    </citation>
    <scope>NUCLEOTIDE SEQUENCE [LARGE SCALE GENOMIC DNA]</scope>
</reference>
<keyword evidence="2" id="KW-1185">Reference proteome</keyword>
<sequence>MEKKGMELIKHLRNQKALSLFPSVEKEALLQVECPERIPVLCHGREVPMLTFIRELLLCFSLEEEETQRKASFQSTCFLLSERSSTACLPLSFLE</sequence>
<evidence type="ECO:0000313" key="2">
    <source>
        <dbReference type="Proteomes" id="UP001054837"/>
    </source>
</evidence>
<evidence type="ECO:0000313" key="1">
    <source>
        <dbReference type="EMBL" id="GIY34454.1"/>
    </source>
</evidence>
<accession>A0AAV4SMA2</accession>
<dbReference type="Proteomes" id="UP001054837">
    <property type="component" value="Unassembled WGS sequence"/>
</dbReference>
<proteinExistence type="predicted"/>
<dbReference type="AlphaFoldDB" id="A0AAV4SMA2"/>
<dbReference type="EMBL" id="BPLQ01008070">
    <property type="protein sequence ID" value="GIY34454.1"/>
    <property type="molecule type" value="Genomic_DNA"/>
</dbReference>
<gene>
    <name evidence="1" type="ORF">CDAR_498591</name>
</gene>